<sequence length="149" mass="16485">MKMRTSVIFRSSVMIQYDPPLNTLHVTRNTRRSRVFTSQRAYGKMHATMRVPIVDAMLRAIKVSRTAGHEFTRNTARTKADEVVTTTLGATRGIFIYASETNEMESTDTIPAVGRGSLVPISFCVDANSLATVASGQIWSSLSSQLWTP</sequence>
<proteinExistence type="predicted"/>
<name>A0A9P4SI01_9PEZI</name>
<gene>
    <name evidence="1" type="ORF">M501DRAFT_1054897</name>
</gene>
<organism evidence="1 2">
    <name type="scientific">Patellaria atrata CBS 101060</name>
    <dbReference type="NCBI Taxonomy" id="1346257"/>
    <lineage>
        <taxon>Eukaryota</taxon>
        <taxon>Fungi</taxon>
        <taxon>Dikarya</taxon>
        <taxon>Ascomycota</taxon>
        <taxon>Pezizomycotina</taxon>
        <taxon>Dothideomycetes</taxon>
        <taxon>Dothideomycetes incertae sedis</taxon>
        <taxon>Patellariales</taxon>
        <taxon>Patellariaceae</taxon>
        <taxon>Patellaria</taxon>
    </lineage>
</organism>
<comment type="caution">
    <text evidence="1">The sequence shown here is derived from an EMBL/GenBank/DDBJ whole genome shotgun (WGS) entry which is preliminary data.</text>
</comment>
<reference evidence="1" key="1">
    <citation type="journal article" date="2020" name="Stud. Mycol.">
        <title>101 Dothideomycetes genomes: a test case for predicting lifestyles and emergence of pathogens.</title>
        <authorList>
            <person name="Haridas S."/>
            <person name="Albert R."/>
            <person name="Binder M."/>
            <person name="Bloem J."/>
            <person name="Labutti K."/>
            <person name="Salamov A."/>
            <person name="Andreopoulos B."/>
            <person name="Baker S."/>
            <person name="Barry K."/>
            <person name="Bills G."/>
            <person name="Bluhm B."/>
            <person name="Cannon C."/>
            <person name="Castanera R."/>
            <person name="Culley D."/>
            <person name="Daum C."/>
            <person name="Ezra D."/>
            <person name="Gonzalez J."/>
            <person name="Henrissat B."/>
            <person name="Kuo A."/>
            <person name="Liang C."/>
            <person name="Lipzen A."/>
            <person name="Lutzoni F."/>
            <person name="Magnuson J."/>
            <person name="Mondo S."/>
            <person name="Nolan M."/>
            <person name="Ohm R."/>
            <person name="Pangilinan J."/>
            <person name="Park H.-J."/>
            <person name="Ramirez L."/>
            <person name="Alfaro M."/>
            <person name="Sun H."/>
            <person name="Tritt A."/>
            <person name="Yoshinaga Y."/>
            <person name="Zwiers L.-H."/>
            <person name="Turgeon B."/>
            <person name="Goodwin S."/>
            <person name="Spatafora J."/>
            <person name="Crous P."/>
            <person name="Grigoriev I."/>
        </authorList>
    </citation>
    <scope>NUCLEOTIDE SEQUENCE</scope>
    <source>
        <strain evidence="1">CBS 101060</strain>
    </source>
</reference>
<keyword evidence="2" id="KW-1185">Reference proteome</keyword>
<evidence type="ECO:0000313" key="2">
    <source>
        <dbReference type="Proteomes" id="UP000799429"/>
    </source>
</evidence>
<dbReference type="Proteomes" id="UP000799429">
    <property type="component" value="Unassembled WGS sequence"/>
</dbReference>
<accession>A0A9P4SI01</accession>
<evidence type="ECO:0000313" key="1">
    <source>
        <dbReference type="EMBL" id="KAF2842167.1"/>
    </source>
</evidence>
<dbReference type="EMBL" id="MU006090">
    <property type="protein sequence ID" value="KAF2842167.1"/>
    <property type="molecule type" value="Genomic_DNA"/>
</dbReference>
<protein>
    <submittedName>
        <fullName evidence="1">Uncharacterized protein</fullName>
    </submittedName>
</protein>
<dbReference type="AlphaFoldDB" id="A0A9P4SI01"/>